<name>A0ABR6GTY5_9BURK</name>
<dbReference type="Gene3D" id="1.10.10.10">
    <property type="entry name" value="Winged helix-like DNA-binding domain superfamily/Winged helix DNA-binding domain"/>
    <property type="match status" value="1"/>
</dbReference>
<dbReference type="InterPro" id="IPR005119">
    <property type="entry name" value="LysR_subst-bd"/>
</dbReference>
<dbReference type="InterPro" id="IPR036388">
    <property type="entry name" value="WH-like_DNA-bd_sf"/>
</dbReference>
<comment type="similarity">
    <text evidence="1">Belongs to the LysR transcriptional regulatory family.</text>
</comment>
<evidence type="ECO:0000259" key="5">
    <source>
        <dbReference type="PROSITE" id="PS50931"/>
    </source>
</evidence>
<sequence length="323" mass="35523">MTDLSSTPEAAEQFIVRRMSLRHARVLIALHDTGNASHAAEVLHVTQPAVSKTLAELEQGLGQMLFLRKGRHMYITPVGRRLLTLARKIEADLHRAAGEVASMVRGATGELRIGATNAALARLLPRAVAALKRESPQMTVSVRTHALRSLFEDLLAGQLDLVIARVMPQDEPLGLQRMALLQQPERLAISAIHPLASAETLSWETLSRQRWIWHMPGTRTRMLVDRLWQAKGLPLPSDLIENGDLLLSLNMMCEMPLLAVMPHDVAVDAERKGIVRLLPHDVDLGLGALSVWHLPDAHGEGLDRFKLLLLQAATDVEGAALKA</sequence>
<protein>
    <submittedName>
        <fullName evidence="6">DNA-binding transcriptional LysR family regulator</fullName>
    </submittedName>
</protein>
<dbReference type="InterPro" id="IPR036390">
    <property type="entry name" value="WH_DNA-bd_sf"/>
</dbReference>
<dbReference type="EMBL" id="JACHXO010000003">
    <property type="protein sequence ID" value="MBB3194714.1"/>
    <property type="molecule type" value="Genomic_DNA"/>
</dbReference>
<gene>
    <name evidence="6" type="ORF">FHS28_002110</name>
</gene>
<keyword evidence="2" id="KW-0805">Transcription regulation</keyword>
<dbReference type="PRINTS" id="PR00039">
    <property type="entry name" value="HTHLYSR"/>
</dbReference>
<dbReference type="Gene3D" id="3.40.190.10">
    <property type="entry name" value="Periplasmic binding protein-like II"/>
    <property type="match status" value="2"/>
</dbReference>
<dbReference type="Pfam" id="PF03466">
    <property type="entry name" value="LysR_substrate"/>
    <property type="match status" value="1"/>
</dbReference>
<dbReference type="Pfam" id="PF00126">
    <property type="entry name" value="HTH_1"/>
    <property type="match status" value="1"/>
</dbReference>
<dbReference type="RefSeq" id="WP_088452885.1">
    <property type="nucleotide sequence ID" value="NZ_JACHXO010000003.1"/>
</dbReference>
<dbReference type="Proteomes" id="UP000574369">
    <property type="component" value="Unassembled WGS sequence"/>
</dbReference>
<comment type="caution">
    <text evidence="6">The sequence shown here is derived from an EMBL/GenBank/DDBJ whole genome shotgun (WGS) entry which is preliminary data.</text>
</comment>
<dbReference type="InterPro" id="IPR000847">
    <property type="entry name" value="LysR_HTH_N"/>
</dbReference>
<organism evidence="6 7">
    <name type="scientific">Roseateles terrae</name>
    <dbReference type="NCBI Taxonomy" id="431060"/>
    <lineage>
        <taxon>Bacteria</taxon>
        <taxon>Pseudomonadati</taxon>
        <taxon>Pseudomonadota</taxon>
        <taxon>Betaproteobacteria</taxon>
        <taxon>Burkholderiales</taxon>
        <taxon>Sphaerotilaceae</taxon>
        <taxon>Roseateles</taxon>
    </lineage>
</organism>
<keyword evidence="4" id="KW-0804">Transcription</keyword>
<evidence type="ECO:0000313" key="7">
    <source>
        <dbReference type="Proteomes" id="UP000574369"/>
    </source>
</evidence>
<dbReference type="GO" id="GO:0003677">
    <property type="term" value="F:DNA binding"/>
    <property type="evidence" value="ECO:0007669"/>
    <property type="project" value="UniProtKB-KW"/>
</dbReference>
<dbReference type="PANTHER" id="PTHR30419">
    <property type="entry name" value="HTH-TYPE TRANSCRIPTIONAL REGULATOR YBHD"/>
    <property type="match status" value="1"/>
</dbReference>
<accession>A0ABR6GTY5</accession>
<dbReference type="PROSITE" id="PS50931">
    <property type="entry name" value="HTH_LYSR"/>
    <property type="match status" value="1"/>
</dbReference>
<evidence type="ECO:0000256" key="1">
    <source>
        <dbReference type="ARBA" id="ARBA00009437"/>
    </source>
</evidence>
<evidence type="ECO:0000256" key="3">
    <source>
        <dbReference type="ARBA" id="ARBA00023125"/>
    </source>
</evidence>
<evidence type="ECO:0000256" key="4">
    <source>
        <dbReference type="ARBA" id="ARBA00023163"/>
    </source>
</evidence>
<keyword evidence="3 6" id="KW-0238">DNA-binding</keyword>
<dbReference type="InterPro" id="IPR050950">
    <property type="entry name" value="HTH-type_LysR_regulators"/>
</dbReference>
<dbReference type="SUPFAM" id="SSF53850">
    <property type="entry name" value="Periplasmic binding protein-like II"/>
    <property type="match status" value="1"/>
</dbReference>
<dbReference type="PANTHER" id="PTHR30419:SF8">
    <property type="entry name" value="NITROGEN ASSIMILATION TRANSCRIPTIONAL ACTIVATOR-RELATED"/>
    <property type="match status" value="1"/>
</dbReference>
<keyword evidence="7" id="KW-1185">Reference proteome</keyword>
<evidence type="ECO:0000313" key="6">
    <source>
        <dbReference type="EMBL" id="MBB3194714.1"/>
    </source>
</evidence>
<dbReference type="SUPFAM" id="SSF46785">
    <property type="entry name" value="Winged helix' DNA-binding domain"/>
    <property type="match status" value="1"/>
</dbReference>
<proteinExistence type="inferred from homology"/>
<feature type="domain" description="HTH lysR-type" evidence="5">
    <location>
        <begin position="19"/>
        <end position="76"/>
    </location>
</feature>
<reference evidence="6 7" key="1">
    <citation type="submission" date="2020-08" db="EMBL/GenBank/DDBJ databases">
        <title>Genomic Encyclopedia of Type Strains, Phase III (KMG-III): the genomes of soil and plant-associated and newly described type strains.</title>
        <authorList>
            <person name="Whitman W."/>
        </authorList>
    </citation>
    <scope>NUCLEOTIDE SEQUENCE [LARGE SCALE GENOMIC DNA]</scope>
    <source>
        <strain evidence="6 7">CECT 7247</strain>
    </source>
</reference>
<evidence type="ECO:0000256" key="2">
    <source>
        <dbReference type="ARBA" id="ARBA00023015"/>
    </source>
</evidence>